<proteinExistence type="predicted"/>
<protein>
    <submittedName>
        <fullName evidence="2">Uncharacterized protein</fullName>
    </submittedName>
</protein>
<reference evidence="2" key="1">
    <citation type="journal article" date="2014" name="Front. Microbiol.">
        <title>High frequency of phylogenetically diverse reductive dehalogenase-homologous genes in deep subseafloor sedimentary metagenomes.</title>
        <authorList>
            <person name="Kawai M."/>
            <person name="Futagami T."/>
            <person name="Toyoda A."/>
            <person name="Takaki Y."/>
            <person name="Nishi S."/>
            <person name="Hori S."/>
            <person name="Arai W."/>
            <person name="Tsubouchi T."/>
            <person name="Morono Y."/>
            <person name="Uchiyama I."/>
            <person name="Ito T."/>
            <person name="Fujiyama A."/>
            <person name="Inagaki F."/>
            <person name="Takami H."/>
        </authorList>
    </citation>
    <scope>NUCLEOTIDE SEQUENCE</scope>
    <source>
        <strain evidence="2">Expedition CK06-06</strain>
    </source>
</reference>
<dbReference type="EMBL" id="BART01008411">
    <property type="protein sequence ID" value="GAG53988.1"/>
    <property type="molecule type" value="Genomic_DNA"/>
</dbReference>
<name>X0Z0I5_9ZZZZ</name>
<accession>X0Z0I5</accession>
<feature type="region of interest" description="Disordered" evidence="1">
    <location>
        <begin position="34"/>
        <end position="53"/>
    </location>
</feature>
<feature type="compositionally biased region" description="Polar residues" evidence="1">
    <location>
        <begin position="44"/>
        <end position="53"/>
    </location>
</feature>
<organism evidence="2">
    <name type="scientific">marine sediment metagenome</name>
    <dbReference type="NCBI Taxonomy" id="412755"/>
    <lineage>
        <taxon>unclassified sequences</taxon>
        <taxon>metagenomes</taxon>
        <taxon>ecological metagenomes</taxon>
    </lineage>
</organism>
<dbReference type="AlphaFoldDB" id="X0Z0I5"/>
<comment type="caution">
    <text evidence="2">The sequence shown here is derived from an EMBL/GenBank/DDBJ whole genome shotgun (WGS) entry which is preliminary data.</text>
</comment>
<gene>
    <name evidence="2" type="ORF">S01H4_18927</name>
</gene>
<feature type="non-terminal residue" evidence="2">
    <location>
        <position position="1"/>
    </location>
</feature>
<evidence type="ECO:0000313" key="2">
    <source>
        <dbReference type="EMBL" id="GAG53988.1"/>
    </source>
</evidence>
<evidence type="ECO:0000256" key="1">
    <source>
        <dbReference type="SAM" id="MobiDB-lite"/>
    </source>
</evidence>
<sequence length="53" mass="5560">RIVEPSCARTFEELRFAAYTLEKGKLGRGFSLGGENISAEKGSRSSSGAAPAV</sequence>